<dbReference type="RefSeq" id="WP_136697214.1">
    <property type="nucleotide sequence ID" value="NZ_FOWQ01000002.1"/>
</dbReference>
<feature type="transmembrane region" description="Helical" evidence="5">
    <location>
        <begin position="32"/>
        <end position="58"/>
    </location>
</feature>
<evidence type="ECO:0000313" key="7">
    <source>
        <dbReference type="Proteomes" id="UP000198857"/>
    </source>
</evidence>
<keyword evidence="3 5" id="KW-1133">Transmembrane helix</keyword>
<feature type="transmembrane region" description="Helical" evidence="5">
    <location>
        <begin position="203"/>
        <end position="224"/>
    </location>
</feature>
<dbReference type="InterPro" id="IPR044878">
    <property type="entry name" value="UbiA_sf"/>
</dbReference>
<dbReference type="STRING" id="1523247.SAMN05660464_1990"/>
<feature type="transmembrane region" description="Helical" evidence="5">
    <location>
        <begin position="270"/>
        <end position="287"/>
    </location>
</feature>
<organism evidence="6 7">
    <name type="scientific">Geodermatophilus dictyosporus</name>
    <dbReference type="NCBI Taxonomy" id="1523247"/>
    <lineage>
        <taxon>Bacteria</taxon>
        <taxon>Bacillati</taxon>
        <taxon>Actinomycetota</taxon>
        <taxon>Actinomycetes</taxon>
        <taxon>Geodermatophilales</taxon>
        <taxon>Geodermatophilaceae</taxon>
        <taxon>Geodermatophilus</taxon>
    </lineage>
</organism>
<evidence type="ECO:0000256" key="2">
    <source>
        <dbReference type="ARBA" id="ARBA00022692"/>
    </source>
</evidence>
<keyword evidence="2 5" id="KW-0812">Transmembrane</keyword>
<dbReference type="GO" id="GO:0016020">
    <property type="term" value="C:membrane"/>
    <property type="evidence" value="ECO:0007669"/>
    <property type="project" value="UniProtKB-SubCell"/>
</dbReference>
<keyword evidence="6" id="KW-0328">Glycosyltransferase</keyword>
<keyword evidence="4 5" id="KW-0472">Membrane</keyword>
<dbReference type="Pfam" id="PF01040">
    <property type="entry name" value="UbiA"/>
    <property type="match status" value="1"/>
</dbReference>
<gene>
    <name evidence="6" type="ORF">SAMN05660464_1990</name>
</gene>
<evidence type="ECO:0000313" key="6">
    <source>
        <dbReference type="EMBL" id="SFP02218.1"/>
    </source>
</evidence>
<proteinExistence type="predicted"/>
<keyword evidence="7" id="KW-1185">Reference proteome</keyword>
<feature type="transmembrane region" description="Helical" evidence="5">
    <location>
        <begin position="161"/>
        <end position="180"/>
    </location>
</feature>
<dbReference type="GO" id="GO:0016765">
    <property type="term" value="F:transferase activity, transferring alkyl or aryl (other than methyl) groups"/>
    <property type="evidence" value="ECO:0007669"/>
    <property type="project" value="InterPro"/>
</dbReference>
<name>A0A1I5LXY3_9ACTN</name>
<feature type="transmembrane region" description="Helical" evidence="5">
    <location>
        <begin position="236"/>
        <end position="258"/>
    </location>
</feature>
<evidence type="ECO:0000256" key="1">
    <source>
        <dbReference type="ARBA" id="ARBA00004141"/>
    </source>
</evidence>
<reference evidence="7" key="1">
    <citation type="submission" date="2016-10" db="EMBL/GenBank/DDBJ databases">
        <authorList>
            <person name="Varghese N."/>
            <person name="Submissions S."/>
        </authorList>
    </citation>
    <scope>NUCLEOTIDE SEQUENCE [LARGE SCALE GENOMIC DNA]</scope>
    <source>
        <strain evidence="7">DSM 44208</strain>
    </source>
</reference>
<dbReference type="CDD" id="cd13963">
    <property type="entry name" value="PT_UbiA_2"/>
    <property type="match status" value="1"/>
</dbReference>
<dbReference type="EMBL" id="FOWQ01000002">
    <property type="protein sequence ID" value="SFP02218.1"/>
    <property type="molecule type" value="Genomic_DNA"/>
</dbReference>
<dbReference type="NCBIfam" id="NF008978">
    <property type="entry name" value="PRK12324.1-4"/>
    <property type="match status" value="1"/>
</dbReference>
<sequence length="288" mass="30573">MSPLAALGRTARPHQWTKNVLVLAPLLPGGQLLSWSAVAGAGIAFVSFCLAASGVYVLNDVLDAEADRAHPVKRGRPVASGDLSPRTAVASAVLFLVAALLMAVAARPELVLVVAVYEAIQVAYCLGMKHEPVLELASVASGFLLRALAGGVAGGIPLSQWFLMTAAFGSLFMAAGKRYAESRLGERTGMPVRRVVERYTSSYLRFVWTLSGTAVVVTYSLWAFEVGQRTNSTWPVASLVPFVLAILRFAIDVDAGVAEAPDRMVVRDRVLFLLGGVWVATLAAAVYT</sequence>
<dbReference type="GO" id="GO:0016757">
    <property type="term" value="F:glycosyltransferase activity"/>
    <property type="evidence" value="ECO:0007669"/>
    <property type="project" value="UniProtKB-KW"/>
</dbReference>
<keyword evidence="6" id="KW-0808">Transferase</keyword>
<dbReference type="OrthoDB" id="9803632at2"/>
<evidence type="ECO:0000256" key="4">
    <source>
        <dbReference type="ARBA" id="ARBA00023136"/>
    </source>
</evidence>
<dbReference type="Gene3D" id="1.10.357.140">
    <property type="entry name" value="UbiA prenyltransferase"/>
    <property type="match status" value="1"/>
</dbReference>
<protein>
    <submittedName>
        <fullName evidence="6">Decaprenyl-phosphate phosphoribosyltransferase</fullName>
    </submittedName>
</protein>
<evidence type="ECO:0000256" key="5">
    <source>
        <dbReference type="SAM" id="Phobius"/>
    </source>
</evidence>
<dbReference type="AlphaFoldDB" id="A0A1I5LXY3"/>
<feature type="transmembrane region" description="Helical" evidence="5">
    <location>
        <begin position="83"/>
        <end position="104"/>
    </location>
</feature>
<evidence type="ECO:0000256" key="3">
    <source>
        <dbReference type="ARBA" id="ARBA00022989"/>
    </source>
</evidence>
<dbReference type="InterPro" id="IPR000537">
    <property type="entry name" value="UbiA_prenyltransferase"/>
</dbReference>
<dbReference type="Proteomes" id="UP000198857">
    <property type="component" value="Unassembled WGS sequence"/>
</dbReference>
<comment type="subcellular location">
    <subcellularLocation>
        <location evidence="1">Membrane</location>
        <topology evidence="1">Multi-pass membrane protein</topology>
    </subcellularLocation>
</comment>
<accession>A0A1I5LXY3</accession>